<feature type="domain" description="DUF4216" evidence="1">
    <location>
        <begin position="185"/>
        <end position="261"/>
    </location>
</feature>
<dbReference type="PANTHER" id="PTHR48258">
    <property type="entry name" value="DUF4218 DOMAIN-CONTAINING PROTEIN-RELATED"/>
    <property type="match status" value="1"/>
</dbReference>
<dbReference type="Pfam" id="PF13952">
    <property type="entry name" value="DUF4216"/>
    <property type="match status" value="1"/>
</dbReference>
<gene>
    <name evidence="2" type="ORF">Sradi_0701100</name>
</gene>
<organism evidence="2">
    <name type="scientific">Sesamum radiatum</name>
    <name type="common">Black benniseed</name>
    <dbReference type="NCBI Taxonomy" id="300843"/>
    <lineage>
        <taxon>Eukaryota</taxon>
        <taxon>Viridiplantae</taxon>
        <taxon>Streptophyta</taxon>
        <taxon>Embryophyta</taxon>
        <taxon>Tracheophyta</taxon>
        <taxon>Spermatophyta</taxon>
        <taxon>Magnoliopsida</taxon>
        <taxon>eudicotyledons</taxon>
        <taxon>Gunneridae</taxon>
        <taxon>Pentapetalae</taxon>
        <taxon>asterids</taxon>
        <taxon>lamiids</taxon>
        <taxon>Lamiales</taxon>
        <taxon>Pedaliaceae</taxon>
        <taxon>Sesamum</taxon>
    </lineage>
</organism>
<evidence type="ECO:0000259" key="1">
    <source>
        <dbReference type="Pfam" id="PF13952"/>
    </source>
</evidence>
<dbReference type="EMBL" id="JACGWJ010000003">
    <property type="protein sequence ID" value="KAL0430751.1"/>
    <property type="molecule type" value="Genomic_DNA"/>
</dbReference>
<sequence>MYIEKNMFDNIFNKVMDIKGKTKDNVNVSRDLKIICNLPELELDERRSNIMPKAVYTLGKEQKRKVCEWIRGLKFPDGYAFNLACCFDMMELRMHSMKSHDCDVFMQKLISIAFCEMLPEHGWCALADGPNAEVTSFLAYFVNSYNFQTEHYNTGKSTMNCRVCVKSSSYTDKENDFYGIIEEIIQLTYPLIPNFHIALFKCLWVNPVQGMKVHPRYYLIDVNFKKLYQKDDPFILAQQVVQVYFTEYPSMKRDKADWMAVCKTKARRVVDDSKWTETVTLYQFL</sequence>
<reference evidence="2" key="1">
    <citation type="submission" date="2020-06" db="EMBL/GenBank/DDBJ databases">
        <authorList>
            <person name="Li T."/>
            <person name="Hu X."/>
            <person name="Zhang T."/>
            <person name="Song X."/>
            <person name="Zhang H."/>
            <person name="Dai N."/>
            <person name="Sheng W."/>
            <person name="Hou X."/>
            <person name="Wei L."/>
        </authorList>
    </citation>
    <scope>NUCLEOTIDE SEQUENCE</scope>
    <source>
        <strain evidence="2">G02</strain>
        <tissue evidence="2">Leaf</tissue>
    </source>
</reference>
<dbReference type="PANTHER" id="PTHR48258:SF3">
    <property type="entry name" value="FK506-BINDING PROTEIN 4-LIKE ISOFORM X1"/>
    <property type="match status" value="1"/>
</dbReference>
<evidence type="ECO:0000313" key="2">
    <source>
        <dbReference type="EMBL" id="KAL0430751.1"/>
    </source>
</evidence>
<reference evidence="2" key="2">
    <citation type="journal article" date="2024" name="Plant">
        <title>Genomic evolution and insights into agronomic trait innovations of Sesamum species.</title>
        <authorList>
            <person name="Miao H."/>
            <person name="Wang L."/>
            <person name="Qu L."/>
            <person name="Liu H."/>
            <person name="Sun Y."/>
            <person name="Le M."/>
            <person name="Wang Q."/>
            <person name="Wei S."/>
            <person name="Zheng Y."/>
            <person name="Lin W."/>
            <person name="Duan Y."/>
            <person name="Cao H."/>
            <person name="Xiong S."/>
            <person name="Wang X."/>
            <person name="Wei L."/>
            <person name="Li C."/>
            <person name="Ma Q."/>
            <person name="Ju M."/>
            <person name="Zhao R."/>
            <person name="Li G."/>
            <person name="Mu C."/>
            <person name="Tian Q."/>
            <person name="Mei H."/>
            <person name="Zhang T."/>
            <person name="Gao T."/>
            <person name="Zhang H."/>
        </authorList>
    </citation>
    <scope>NUCLEOTIDE SEQUENCE</scope>
    <source>
        <strain evidence="2">G02</strain>
    </source>
</reference>
<protein>
    <recommendedName>
        <fullName evidence="1">DUF4216 domain-containing protein</fullName>
    </recommendedName>
</protein>
<dbReference type="InterPro" id="IPR025312">
    <property type="entry name" value="DUF4216"/>
</dbReference>
<proteinExistence type="predicted"/>
<comment type="caution">
    <text evidence="2">The sequence shown here is derived from an EMBL/GenBank/DDBJ whole genome shotgun (WGS) entry which is preliminary data.</text>
</comment>
<name>A0AAW2VSF3_SESRA</name>
<dbReference type="AlphaFoldDB" id="A0AAW2VSF3"/>
<accession>A0AAW2VSF3</accession>